<dbReference type="InterPro" id="IPR038162">
    <property type="entry name" value="SoxY_sf"/>
</dbReference>
<name>A0A1K2HYY4_9HYPH</name>
<dbReference type="InterPro" id="IPR006311">
    <property type="entry name" value="TAT_signal"/>
</dbReference>
<dbReference type="Pfam" id="PF08770">
    <property type="entry name" value="SoxZ"/>
    <property type="match status" value="1"/>
</dbReference>
<dbReference type="OrthoDB" id="9795530at2"/>
<sequence length="267" mass="28450">MALIPQMSRRRFLLGTGAALLAAPQPARARESDVAYEIRQITRGAPVAEGAISIQLPAHSDAGTVVPFGFEIDADPARGPVAVHVFATENPRPKVLSARFMAGAARPVLSTRIRLDGSQRVVVLAGMPDGSFRQAEASIGVTFGACANAGPGSALADDFVPRPRISVPATARAGDAATVRSLISHPMETGLRLGPNNQWVPLRIIERMSCLVDGQEAVRINPEPAVSTNPYFAFEIRPLRTGPVGFEWLETGGRVYREEAELTLLPA</sequence>
<dbReference type="SUPFAM" id="SSF81296">
    <property type="entry name" value="E set domains"/>
    <property type="match status" value="1"/>
</dbReference>
<dbReference type="Gene3D" id="2.60.40.10">
    <property type="entry name" value="Immunoglobulins"/>
    <property type="match status" value="1"/>
</dbReference>
<dbReference type="InterPro" id="IPR032711">
    <property type="entry name" value="SoxY"/>
</dbReference>
<protein>
    <submittedName>
        <fullName evidence="4">Sulfur-oxidizing protein SoxY</fullName>
    </submittedName>
</protein>
<keyword evidence="5" id="KW-1185">Reference proteome</keyword>
<dbReference type="RefSeq" id="WP_084603495.1">
    <property type="nucleotide sequence ID" value="NZ_FPKU01000002.1"/>
</dbReference>
<dbReference type="Proteomes" id="UP000183447">
    <property type="component" value="Unassembled WGS sequence"/>
</dbReference>
<accession>A0A1K2HYY4</accession>
<dbReference type="AlphaFoldDB" id="A0A1K2HYY4"/>
<evidence type="ECO:0000259" key="3">
    <source>
        <dbReference type="Pfam" id="PF13501"/>
    </source>
</evidence>
<dbReference type="EMBL" id="FPKU01000002">
    <property type="protein sequence ID" value="SFZ85302.1"/>
    <property type="molecule type" value="Genomic_DNA"/>
</dbReference>
<reference evidence="4 5" key="1">
    <citation type="submission" date="2016-11" db="EMBL/GenBank/DDBJ databases">
        <authorList>
            <person name="Jaros S."/>
            <person name="Januszkiewicz K."/>
            <person name="Wedrychowicz H."/>
        </authorList>
    </citation>
    <scope>NUCLEOTIDE SEQUENCE [LARGE SCALE GENOMIC DNA]</scope>
    <source>
        <strain evidence="4 5">ATCC 23634</strain>
    </source>
</reference>
<feature type="chain" id="PRO_5012159475" evidence="1">
    <location>
        <begin position="30"/>
        <end position="267"/>
    </location>
</feature>
<evidence type="ECO:0000256" key="1">
    <source>
        <dbReference type="SAM" id="SignalP"/>
    </source>
</evidence>
<evidence type="ECO:0000313" key="5">
    <source>
        <dbReference type="Proteomes" id="UP000183447"/>
    </source>
</evidence>
<dbReference type="STRING" id="665118.SAMN02983003_2498"/>
<keyword evidence="1" id="KW-0732">Signal</keyword>
<proteinExistence type="predicted"/>
<feature type="domain" description="Sulphur oxidation protein SoxZ" evidence="2">
    <location>
        <begin position="168"/>
        <end position="260"/>
    </location>
</feature>
<dbReference type="InterPro" id="IPR013783">
    <property type="entry name" value="Ig-like_fold"/>
</dbReference>
<feature type="domain" description="Ig-like SoxY" evidence="3">
    <location>
        <begin position="45"/>
        <end position="146"/>
    </location>
</feature>
<evidence type="ECO:0000313" key="4">
    <source>
        <dbReference type="EMBL" id="SFZ85302.1"/>
    </source>
</evidence>
<dbReference type="InterPro" id="IPR014756">
    <property type="entry name" value="Ig_E-set"/>
</dbReference>
<dbReference type="Pfam" id="PF13501">
    <property type="entry name" value="SoxY"/>
    <property type="match status" value="1"/>
</dbReference>
<gene>
    <name evidence="4" type="ORF">SAMN02983003_2498</name>
</gene>
<evidence type="ECO:0000259" key="2">
    <source>
        <dbReference type="Pfam" id="PF08770"/>
    </source>
</evidence>
<dbReference type="InterPro" id="IPR014880">
    <property type="entry name" value="SoxZ_dom"/>
</dbReference>
<dbReference type="Gene3D" id="2.60.40.2470">
    <property type="entry name" value="SoxY domain"/>
    <property type="match status" value="1"/>
</dbReference>
<organism evidence="4 5">
    <name type="scientific">Devosia enhydra</name>
    <dbReference type="NCBI Taxonomy" id="665118"/>
    <lineage>
        <taxon>Bacteria</taxon>
        <taxon>Pseudomonadati</taxon>
        <taxon>Pseudomonadota</taxon>
        <taxon>Alphaproteobacteria</taxon>
        <taxon>Hyphomicrobiales</taxon>
        <taxon>Devosiaceae</taxon>
        <taxon>Devosia</taxon>
    </lineage>
</organism>
<dbReference type="PROSITE" id="PS51318">
    <property type="entry name" value="TAT"/>
    <property type="match status" value="1"/>
</dbReference>
<feature type="signal peptide" evidence="1">
    <location>
        <begin position="1"/>
        <end position="29"/>
    </location>
</feature>